<dbReference type="GO" id="GO:0003677">
    <property type="term" value="F:DNA binding"/>
    <property type="evidence" value="ECO:0007669"/>
    <property type="project" value="InterPro"/>
</dbReference>
<evidence type="ECO:0000256" key="2">
    <source>
        <dbReference type="ARBA" id="ARBA00022478"/>
    </source>
</evidence>
<dbReference type="InterPro" id="IPR007811">
    <property type="entry name" value="RPC4"/>
</dbReference>
<dbReference type="GO" id="GO:0042797">
    <property type="term" value="P:tRNA transcription by RNA polymerase III"/>
    <property type="evidence" value="ECO:0007669"/>
    <property type="project" value="TreeGrafter"/>
</dbReference>
<evidence type="ECO:0000313" key="7">
    <source>
        <dbReference type="Proteomes" id="UP000290900"/>
    </source>
</evidence>
<keyword evidence="3" id="KW-0804">Transcription</keyword>
<evidence type="ECO:0000313" key="6">
    <source>
        <dbReference type="EMBL" id="VEU24068.1"/>
    </source>
</evidence>
<protein>
    <submittedName>
        <fullName evidence="6">DEKNAAC105280</fullName>
    </submittedName>
</protein>
<name>A0A448YT29_BRENA</name>
<evidence type="ECO:0000256" key="5">
    <source>
        <dbReference type="SAM" id="MobiDB-lite"/>
    </source>
</evidence>
<feature type="region of interest" description="Disordered" evidence="5">
    <location>
        <begin position="111"/>
        <end position="140"/>
    </location>
</feature>
<dbReference type="STRING" id="13370.A0A448YT29"/>
<dbReference type="FunCoup" id="A0A448YT29">
    <property type="interactions" value="163"/>
</dbReference>
<dbReference type="InParanoid" id="A0A448YT29"/>
<dbReference type="Proteomes" id="UP000290900">
    <property type="component" value="Unassembled WGS sequence"/>
</dbReference>
<feature type="region of interest" description="Disordered" evidence="5">
    <location>
        <begin position="25"/>
        <end position="50"/>
    </location>
</feature>
<sequence>MSNQRLDSISRPSHKLKFKPKLVARKPKEEREAHISTPGIRRNHLSQPRRFVPNKDRFNKRYQNTTLLSAGPLSAGAVSVGSNDGSFNQSRTVSPVSDLVVKLRRLDDEKRPKVEGTGLSKLAGNEQEEDDDDDDERTDSDLRIDMGQKLEFDSEDLELFPVRADRVQHYEYGQEPHPDDTIKTEFHRDTSIISSGEGSREASNTPDVKVKEEDGAQALIPGRQQGKNAAVDAINDYQSIQETRRLREDYESLVKYMERVSVLGKEEVKKEEPVKEGAEGETDQSAPVLPSKYLFLQLPSTLPTFDNQPKSSSSLPKGIIGKLRYHKSGKLTMKIGNVVFDITRGGSTEFEQEIIAVNRSDRQCYHLGSVGEKMIATPKLL</sequence>
<proteinExistence type="predicted"/>
<evidence type="ECO:0000256" key="1">
    <source>
        <dbReference type="ARBA" id="ARBA00004123"/>
    </source>
</evidence>
<dbReference type="GO" id="GO:0005666">
    <property type="term" value="C:RNA polymerase III complex"/>
    <property type="evidence" value="ECO:0007669"/>
    <property type="project" value="InterPro"/>
</dbReference>
<dbReference type="PANTHER" id="PTHR13408">
    <property type="entry name" value="DNA-DIRECTED RNA POLYMERASE III"/>
    <property type="match status" value="1"/>
</dbReference>
<keyword evidence="2" id="KW-0240">DNA-directed RNA polymerase</keyword>
<accession>A0A448YT29</accession>
<reference evidence="6 7" key="1">
    <citation type="submission" date="2018-12" db="EMBL/GenBank/DDBJ databases">
        <authorList>
            <person name="Tiukova I."/>
            <person name="Dainat J."/>
        </authorList>
    </citation>
    <scope>NUCLEOTIDE SEQUENCE [LARGE SCALE GENOMIC DNA]</scope>
</reference>
<dbReference type="AlphaFoldDB" id="A0A448YT29"/>
<dbReference type="Pfam" id="PF05132">
    <property type="entry name" value="RNA_pol_Rpc4"/>
    <property type="match status" value="1"/>
</dbReference>
<evidence type="ECO:0000256" key="3">
    <source>
        <dbReference type="ARBA" id="ARBA00023163"/>
    </source>
</evidence>
<keyword evidence="7" id="KW-1185">Reference proteome</keyword>
<feature type="compositionally biased region" description="Acidic residues" evidence="5">
    <location>
        <begin position="126"/>
        <end position="138"/>
    </location>
</feature>
<gene>
    <name evidence="6" type="ORF">BRENAR_LOCUS4797</name>
</gene>
<organism evidence="6 7">
    <name type="scientific">Brettanomyces naardenensis</name>
    <name type="common">Yeast</name>
    <dbReference type="NCBI Taxonomy" id="13370"/>
    <lineage>
        <taxon>Eukaryota</taxon>
        <taxon>Fungi</taxon>
        <taxon>Dikarya</taxon>
        <taxon>Ascomycota</taxon>
        <taxon>Saccharomycotina</taxon>
        <taxon>Pichiomycetes</taxon>
        <taxon>Pichiales</taxon>
        <taxon>Pichiaceae</taxon>
        <taxon>Brettanomyces</taxon>
    </lineage>
</organism>
<dbReference type="OrthoDB" id="5836119at2759"/>
<comment type="subcellular location">
    <subcellularLocation>
        <location evidence="1">Nucleus</location>
    </subcellularLocation>
</comment>
<dbReference type="EMBL" id="CAACVR010000067">
    <property type="protein sequence ID" value="VEU24068.1"/>
    <property type="molecule type" value="Genomic_DNA"/>
</dbReference>
<evidence type="ECO:0000256" key="4">
    <source>
        <dbReference type="ARBA" id="ARBA00023242"/>
    </source>
</evidence>
<keyword evidence="4" id="KW-0539">Nucleus</keyword>
<dbReference type="PANTHER" id="PTHR13408:SF0">
    <property type="entry name" value="DNA-DIRECTED RNA POLYMERASE III SUBUNIT RPC4"/>
    <property type="match status" value="1"/>
</dbReference>